<proteinExistence type="predicted"/>
<dbReference type="EMBL" id="FNND01000018">
    <property type="protein sequence ID" value="SDX21617.1"/>
    <property type="molecule type" value="Genomic_DNA"/>
</dbReference>
<accession>A0A1H2ZWC0</accession>
<dbReference type="Proteomes" id="UP000182771">
    <property type="component" value="Unassembled WGS sequence"/>
</dbReference>
<comment type="caution">
    <text evidence="1">The sequence shown here is derived from an EMBL/GenBank/DDBJ whole genome shotgun (WGS) entry which is preliminary data.</text>
</comment>
<dbReference type="RefSeq" id="WP_016421328.1">
    <property type="nucleotide sequence ID" value="NZ_FNND01000018.1"/>
</dbReference>
<keyword evidence="2" id="KW-1185">Reference proteome</keyword>
<sequence>MSQKHLVCQGATCQCQFGNAPDKLKVLTQTKAFINEEEPQEKLVATTADVGATFEKNTFGLCQMQPLPGGGYKPCQAMVTQWSGAYENVTYEENNGHPLLEDSKATCPIGGKDCISIINHGQVAEITKVNVINANPAKITMINPFVNFHKLRKEMLTKPNIIEAYFTDLQGNTITEDAFVPDTLIYLEIEGENLQGETVDINLKNATVDFEYKGVYLQDDILRDYTFESDHDRIELKVIKPKE</sequence>
<name>A0A1H2ZWC0_9FLAO</name>
<dbReference type="InterPro" id="IPR025460">
    <property type="entry name" value="DUF4280"/>
</dbReference>
<dbReference type="AlphaFoldDB" id="A0A1H2ZWC0"/>
<gene>
    <name evidence="1" type="ORF">SAMN05444420_1185</name>
</gene>
<dbReference type="Pfam" id="PF14107">
    <property type="entry name" value="DUF4280"/>
    <property type="match status" value="1"/>
</dbReference>
<organism evidence="1 2">
    <name type="scientific">Capnocytophaga granulosa</name>
    <dbReference type="NCBI Taxonomy" id="45242"/>
    <lineage>
        <taxon>Bacteria</taxon>
        <taxon>Pseudomonadati</taxon>
        <taxon>Bacteroidota</taxon>
        <taxon>Flavobacteriia</taxon>
        <taxon>Flavobacteriales</taxon>
        <taxon>Flavobacteriaceae</taxon>
        <taxon>Capnocytophaga</taxon>
    </lineage>
</organism>
<dbReference type="OrthoDB" id="882303at2"/>
<evidence type="ECO:0000313" key="2">
    <source>
        <dbReference type="Proteomes" id="UP000182771"/>
    </source>
</evidence>
<dbReference type="GeneID" id="85018482"/>
<reference evidence="1 2" key="1">
    <citation type="submission" date="2016-10" db="EMBL/GenBank/DDBJ databases">
        <authorList>
            <person name="Varghese N."/>
            <person name="Submissions S."/>
        </authorList>
    </citation>
    <scope>NUCLEOTIDE SEQUENCE [LARGE SCALE GENOMIC DNA]</scope>
    <source>
        <strain evidence="1 2">DSM 11449</strain>
    </source>
</reference>
<evidence type="ECO:0000313" key="1">
    <source>
        <dbReference type="EMBL" id="SDX21617.1"/>
    </source>
</evidence>
<protein>
    <recommendedName>
        <fullName evidence="3">DUF4280 domain-containing protein</fullName>
    </recommendedName>
</protein>
<evidence type="ECO:0008006" key="3">
    <source>
        <dbReference type="Google" id="ProtNLM"/>
    </source>
</evidence>